<keyword evidence="3 7" id="KW-0812">Transmembrane</keyword>
<evidence type="ECO:0000256" key="6">
    <source>
        <dbReference type="ARBA" id="ARBA00023136"/>
    </source>
</evidence>
<dbReference type="SUPFAM" id="SSF52833">
    <property type="entry name" value="Thioredoxin-like"/>
    <property type="match status" value="1"/>
</dbReference>
<dbReference type="Proteomes" id="UP000315751">
    <property type="component" value="Unassembled WGS sequence"/>
</dbReference>
<dbReference type="GO" id="GO:0005886">
    <property type="term" value="C:plasma membrane"/>
    <property type="evidence" value="ECO:0007669"/>
    <property type="project" value="UniProtKB-SubCell"/>
</dbReference>
<dbReference type="CDD" id="cd02953">
    <property type="entry name" value="DsbDgamma"/>
    <property type="match status" value="1"/>
</dbReference>
<evidence type="ECO:0000256" key="1">
    <source>
        <dbReference type="ARBA" id="ARBA00004651"/>
    </source>
</evidence>
<feature type="transmembrane region" description="Helical" evidence="7">
    <location>
        <begin position="342"/>
        <end position="366"/>
    </location>
</feature>
<dbReference type="PANTHER" id="PTHR32234">
    <property type="entry name" value="THIOL:DISULFIDE INTERCHANGE PROTEIN DSBD"/>
    <property type="match status" value="1"/>
</dbReference>
<keyword evidence="10" id="KW-1185">Reference proteome</keyword>
<dbReference type="PROSITE" id="PS51352">
    <property type="entry name" value="THIOREDOXIN_2"/>
    <property type="match status" value="1"/>
</dbReference>
<dbReference type="Pfam" id="PF02683">
    <property type="entry name" value="DsbD_TM"/>
    <property type="match status" value="1"/>
</dbReference>
<evidence type="ECO:0000256" key="7">
    <source>
        <dbReference type="SAM" id="Phobius"/>
    </source>
</evidence>
<comment type="subcellular location">
    <subcellularLocation>
        <location evidence="1">Cell membrane</location>
        <topology evidence="1">Multi-pass membrane protein</topology>
    </subcellularLocation>
</comment>
<evidence type="ECO:0000313" key="10">
    <source>
        <dbReference type="Proteomes" id="UP000315751"/>
    </source>
</evidence>
<accession>A0A560HI74</accession>
<keyword evidence="2" id="KW-1003">Cell membrane</keyword>
<feature type="transmembrane region" description="Helical" evidence="7">
    <location>
        <begin position="426"/>
        <end position="445"/>
    </location>
</feature>
<feature type="transmembrane region" description="Helical" evidence="7">
    <location>
        <begin position="386"/>
        <end position="406"/>
    </location>
</feature>
<keyword evidence="5 7" id="KW-1133">Transmembrane helix</keyword>
<dbReference type="PANTHER" id="PTHR32234:SF3">
    <property type="entry name" value="SUPPRESSION OF COPPER SENSITIVITY PROTEIN"/>
    <property type="match status" value="1"/>
</dbReference>
<dbReference type="GO" id="GO:0045454">
    <property type="term" value="P:cell redox homeostasis"/>
    <property type="evidence" value="ECO:0007669"/>
    <property type="project" value="TreeGrafter"/>
</dbReference>
<dbReference type="InterPro" id="IPR013766">
    <property type="entry name" value="Thioredoxin_domain"/>
</dbReference>
<dbReference type="InterPro" id="IPR003834">
    <property type="entry name" value="Cyt_c_assmbl_TM_dom"/>
</dbReference>
<comment type="caution">
    <text evidence="9">The sequence shown here is derived from an EMBL/GenBank/DDBJ whole genome shotgun (WGS) entry which is preliminary data.</text>
</comment>
<dbReference type="GO" id="GO:0017004">
    <property type="term" value="P:cytochrome complex assembly"/>
    <property type="evidence" value="ECO:0007669"/>
    <property type="project" value="UniProtKB-KW"/>
</dbReference>
<name>A0A560HI74_9PROT</name>
<dbReference type="InterPro" id="IPR028250">
    <property type="entry name" value="DsbDN"/>
</dbReference>
<dbReference type="InterPro" id="IPR035671">
    <property type="entry name" value="DsbD_gamma"/>
</dbReference>
<feature type="transmembrane region" description="Helical" evidence="7">
    <location>
        <begin position="466"/>
        <end position="490"/>
    </location>
</feature>
<protein>
    <submittedName>
        <fullName evidence="9">Thiol:disulfide interchange protein DsbD</fullName>
    </submittedName>
</protein>
<feature type="transmembrane region" description="Helical" evidence="7">
    <location>
        <begin position="595"/>
        <end position="612"/>
    </location>
</feature>
<dbReference type="AlphaFoldDB" id="A0A560HI74"/>
<keyword evidence="4" id="KW-0201">Cytochrome c-type biogenesis</keyword>
<evidence type="ECO:0000313" key="9">
    <source>
        <dbReference type="EMBL" id="TWB45299.1"/>
    </source>
</evidence>
<evidence type="ECO:0000256" key="3">
    <source>
        <dbReference type="ARBA" id="ARBA00022692"/>
    </source>
</evidence>
<evidence type="ECO:0000256" key="4">
    <source>
        <dbReference type="ARBA" id="ARBA00022748"/>
    </source>
</evidence>
<dbReference type="Pfam" id="PF13899">
    <property type="entry name" value="Thioredoxin_7"/>
    <property type="match status" value="1"/>
</dbReference>
<evidence type="ECO:0000256" key="2">
    <source>
        <dbReference type="ARBA" id="ARBA00022475"/>
    </source>
</evidence>
<dbReference type="Gene3D" id="3.40.30.10">
    <property type="entry name" value="Glutaredoxin"/>
    <property type="match status" value="1"/>
</dbReference>
<feature type="transmembrane region" description="Helical" evidence="7">
    <location>
        <begin position="540"/>
        <end position="558"/>
    </location>
</feature>
<dbReference type="GO" id="GO:0015035">
    <property type="term" value="F:protein-disulfide reductase activity"/>
    <property type="evidence" value="ECO:0007669"/>
    <property type="project" value="TreeGrafter"/>
</dbReference>
<dbReference type="InterPro" id="IPR036249">
    <property type="entry name" value="Thioredoxin-like_sf"/>
</dbReference>
<sequence>MLPHRGGWAWTCGHSPMAAGAIMHYIRGMGFVDELWDAAVMGGFRKWMAAFLALAGLAGGPALAAPVKTEHTLSQLVAEGPAVPGQPLWVAMDQTLQDGWHTYWINPGDSGLPTEVTWTLPAGWSAGPLTFPAPHRFTTGPLVNYGYEKATRILARLDVPADAKPGETVTLTAAANWLICADVCVPEDATLTLDVPVAASGTADPAVASLFAEARAALPVPSPYAASVSSTKTAVTLRLAAPGLTEAQVKDAYFFAENPDLVEAGAPQPLSVTKDGLTLTLKPTGRAKPGPVNGILEVTELVNGQPTTQALAIALPAEGAAATPAGGTAAPATSADGAALPLWQAVLFACLGGMVLNLMPCVFPVLSMKAMALVRHQGAHARLHGLVYTAGVLACFAAIAIVLMALRAGGQEIGWGFQLQSPLVVAVLAYVMLLLGLSMSGVFTVGDQFMGAGQGLTQGDGYAASFFTGVLASVVATPCTAPFMGAAVGYALVQPWYVALAVFLALGFGMALPFLALACSPWLLRHLPKPGAWMERLKQVLAFPLYGSAAWLVWVFAVQVGAPGMTGILVGLVLVGFAAWLYGVTHYSEGWARRGGAVAALLALGLAVAAVVPQAGGGVASAASAGGPSGKAVAMTDGFEAFSPATLDKLRADGRPVLVDFTAAWCITCLVNERVALSSDTVHAAFKAHNVALLKGDWTNRDAEITRVLQAHGRSGVPLYLFYRPGQAEADVWPQILTEAQVLEAVGSLPKQSASAQ</sequence>
<proteinExistence type="predicted"/>
<keyword evidence="6 7" id="KW-0472">Membrane</keyword>
<dbReference type="EMBL" id="VITR01000002">
    <property type="protein sequence ID" value="TWB45299.1"/>
    <property type="molecule type" value="Genomic_DNA"/>
</dbReference>
<feature type="domain" description="Thioredoxin" evidence="8">
    <location>
        <begin position="621"/>
        <end position="751"/>
    </location>
</feature>
<organism evidence="9 10">
    <name type="scientific">Nitrospirillum amazonense</name>
    <dbReference type="NCBI Taxonomy" id="28077"/>
    <lineage>
        <taxon>Bacteria</taxon>
        <taxon>Pseudomonadati</taxon>
        <taxon>Pseudomonadota</taxon>
        <taxon>Alphaproteobacteria</taxon>
        <taxon>Rhodospirillales</taxon>
        <taxon>Azospirillaceae</taxon>
        <taxon>Nitrospirillum</taxon>
    </lineage>
</organism>
<dbReference type="Pfam" id="PF11412">
    <property type="entry name" value="DsbD_N"/>
    <property type="match status" value="1"/>
</dbReference>
<feature type="transmembrane region" description="Helical" evidence="7">
    <location>
        <begin position="496"/>
        <end position="519"/>
    </location>
</feature>
<feature type="transmembrane region" description="Helical" evidence="7">
    <location>
        <begin position="564"/>
        <end position="583"/>
    </location>
</feature>
<evidence type="ECO:0000259" key="8">
    <source>
        <dbReference type="PROSITE" id="PS51352"/>
    </source>
</evidence>
<gene>
    <name evidence="9" type="ORF">FBZ90_102256</name>
</gene>
<evidence type="ECO:0000256" key="5">
    <source>
        <dbReference type="ARBA" id="ARBA00022989"/>
    </source>
</evidence>
<reference evidence="9 10" key="1">
    <citation type="submission" date="2019-06" db="EMBL/GenBank/DDBJ databases">
        <title>Genomic Encyclopedia of Type Strains, Phase IV (KMG-V): Genome sequencing to study the core and pangenomes of soil and plant-associated prokaryotes.</title>
        <authorList>
            <person name="Whitman W."/>
        </authorList>
    </citation>
    <scope>NUCLEOTIDE SEQUENCE [LARGE SCALE GENOMIC DNA]</scope>
    <source>
        <strain evidence="9 10">BR 11622</strain>
    </source>
</reference>